<accession>A0A9D4KGQ9</accession>
<keyword evidence="4" id="KW-1185">Reference proteome</keyword>
<reference evidence="2" key="2">
    <citation type="submission" date="2020-11" db="EMBL/GenBank/DDBJ databases">
        <authorList>
            <person name="McCartney M.A."/>
            <person name="Auch B."/>
            <person name="Kono T."/>
            <person name="Mallez S."/>
            <person name="Becker A."/>
            <person name="Gohl D.M."/>
            <person name="Silverstein K.A.T."/>
            <person name="Koren S."/>
            <person name="Bechman K.B."/>
            <person name="Herman A."/>
            <person name="Abrahante J.E."/>
            <person name="Garbe J."/>
        </authorList>
    </citation>
    <scope>NUCLEOTIDE SEQUENCE</scope>
    <source>
        <strain evidence="2">Duluth1</strain>
        <tissue evidence="2">Whole animal</tissue>
    </source>
</reference>
<evidence type="ECO:0000313" key="3">
    <source>
        <dbReference type="EMBL" id="KAH3896827.1"/>
    </source>
</evidence>
<proteinExistence type="predicted"/>
<name>A0A9D4KGQ9_DREPO</name>
<dbReference type="Proteomes" id="UP000828390">
    <property type="component" value="Unassembled WGS sequence"/>
</dbReference>
<gene>
    <name evidence="3" type="ORF">DPMN_021009</name>
    <name evidence="2" type="ORF">DPMN_113017</name>
</gene>
<dbReference type="InterPro" id="IPR013087">
    <property type="entry name" value="Znf_C2H2_type"/>
</dbReference>
<dbReference type="AlphaFoldDB" id="A0A9D4KGQ9"/>
<dbReference type="EMBL" id="JAIWYP010000001">
    <property type="protein sequence ID" value="KAH3896827.1"/>
    <property type="molecule type" value="Genomic_DNA"/>
</dbReference>
<dbReference type="PROSITE" id="PS00028">
    <property type="entry name" value="ZINC_FINGER_C2H2_1"/>
    <property type="match status" value="1"/>
</dbReference>
<sequence length="241" mass="26780">MPNLKITPRTQTVALVCPKCKESCEDSSMYAYHIRICMEGQTGCDKCRMAFKTRKTYLQHVRRAHQTLEEDWLQEDPGDLIEDIDFATESVKPVVAEESAAIKVQMEPQSQIKAPAAVEDPVKSGKDPVQSAKLNEALACLRKPTQPMLPGSAPRPTAVPERKRELKINVQTSSERGFLKKRILATDGGQMVFSSETITKRELGETSIRLGDICQGSVDLRDVNLDFSQDGLLVSALYTPE</sequence>
<evidence type="ECO:0000313" key="2">
    <source>
        <dbReference type="EMBL" id="KAH3839585.1"/>
    </source>
</evidence>
<protein>
    <recommendedName>
        <fullName evidence="1">C2H2-type domain-containing protein</fullName>
    </recommendedName>
</protein>
<organism evidence="2 4">
    <name type="scientific">Dreissena polymorpha</name>
    <name type="common">Zebra mussel</name>
    <name type="synonym">Mytilus polymorpha</name>
    <dbReference type="NCBI Taxonomy" id="45954"/>
    <lineage>
        <taxon>Eukaryota</taxon>
        <taxon>Metazoa</taxon>
        <taxon>Spiralia</taxon>
        <taxon>Lophotrochozoa</taxon>
        <taxon>Mollusca</taxon>
        <taxon>Bivalvia</taxon>
        <taxon>Autobranchia</taxon>
        <taxon>Heteroconchia</taxon>
        <taxon>Euheterodonta</taxon>
        <taxon>Imparidentia</taxon>
        <taxon>Neoheterodontei</taxon>
        <taxon>Myida</taxon>
        <taxon>Dreissenoidea</taxon>
        <taxon>Dreissenidae</taxon>
        <taxon>Dreissena</taxon>
    </lineage>
</organism>
<comment type="caution">
    <text evidence="2">The sequence shown here is derived from an EMBL/GenBank/DDBJ whole genome shotgun (WGS) entry which is preliminary data.</text>
</comment>
<evidence type="ECO:0000313" key="4">
    <source>
        <dbReference type="Proteomes" id="UP000828390"/>
    </source>
</evidence>
<dbReference type="EMBL" id="JAIWYP010000004">
    <property type="protein sequence ID" value="KAH3839585.1"/>
    <property type="molecule type" value="Genomic_DNA"/>
</dbReference>
<evidence type="ECO:0000259" key="1">
    <source>
        <dbReference type="PROSITE" id="PS00028"/>
    </source>
</evidence>
<feature type="domain" description="C2H2-type" evidence="1">
    <location>
        <begin position="44"/>
        <end position="65"/>
    </location>
</feature>
<dbReference type="Gene3D" id="3.30.160.60">
    <property type="entry name" value="Classic Zinc Finger"/>
    <property type="match status" value="1"/>
</dbReference>
<reference evidence="2" key="1">
    <citation type="journal article" date="2019" name="bioRxiv">
        <title>The Genome of the Zebra Mussel, Dreissena polymorpha: A Resource for Invasive Species Research.</title>
        <authorList>
            <person name="McCartney M.A."/>
            <person name="Auch B."/>
            <person name="Kono T."/>
            <person name="Mallez S."/>
            <person name="Zhang Y."/>
            <person name="Obille A."/>
            <person name="Becker A."/>
            <person name="Abrahante J.E."/>
            <person name="Garbe J."/>
            <person name="Badalamenti J.P."/>
            <person name="Herman A."/>
            <person name="Mangelson H."/>
            <person name="Liachko I."/>
            <person name="Sullivan S."/>
            <person name="Sone E.D."/>
            <person name="Koren S."/>
            <person name="Silverstein K.A.T."/>
            <person name="Beckman K.B."/>
            <person name="Gohl D.M."/>
        </authorList>
    </citation>
    <scope>NUCLEOTIDE SEQUENCE</scope>
    <source>
        <strain evidence="2">Duluth1</strain>
        <tissue evidence="2">Whole animal</tissue>
    </source>
</reference>